<keyword evidence="11" id="KW-1185">Reference proteome</keyword>
<gene>
    <name evidence="10" type="ORF">BLA24_29945</name>
</gene>
<feature type="transmembrane region" description="Helical" evidence="8">
    <location>
        <begin position="161"/>
        <end position="183"/>
    </location>
</feature>
<feature type="transmembrane region" description="Helical" evidence="8">
    <location>
        <begin position="329"/>
        <end position="349"/>
    </location>
</feature>
<evidence type="ECO:0000256" key="2">
    <source>
        <dbReference type="ARBA" id="ARBA00022448"/>
    </source>
</evidence>
<evidence type="ECO:0000313" key="10">
    <source>
        <dbReference type="EMBL" id="PHQ48572.1"/>
    </source>
</evidence>
<name>A0A2G1XBH5_STRCJ</name>
<dbReference type="Gene3D" id="1.20.1250.20">
    <property type="entry name" value="MFS general substrate transporter like domains"/>
    <property type="match status" value="1"/>
</dbReference>
<feature type="transmembrane region" description="Helical" evidence="8">
    <location>
        <begin position="40"/>
        <end position="63"/>
    </location>
</feature>
<dbReference type="Pfam" id="PF07690">
    <property type="entry name" value="MFS_1"/>
    <property type="match status" value="1"/>
</dbReference>
<protein>
    <submittedName>
        <fullName evidence="10">MFS transporter</fullName>
    </submittedName>
</protein>
<keyword evidence="6 8" id="KW-0472">Membrane</keyword>
<evidence type="ECO:0000256" key="6">
    <source>
        <dbReference type="ARBA" id="ARBA00023136"/>
    </source>
</evidence>
<dbReference type="OrthoDB" id="9812221at2"/>
<evidence type="ECO:0000256" key="4">
    <source>
        <dbReference type="ARBA" id="ARBA00022692"/>
    </source>
</evidence>
<feature type="transmembrane region" description="Helical" evidence="8">
    <location>
        <begin position="133"/>
        <end position="155"/>
    </location>
</feature>
<evidence type="ECO:0000256" key="5">
    <source>
        <dbReference type="ARBA" id="ARBA00022989"/>
    </source>
</evidence>
<dbReference type="GO" id="GO:0022857">
    <property type="term" value="F:transmembrane transporter activity"/>
    <property type="evidence" value="ECO:0007669"/>
    <property type="project" value="InterPro"/>
</dbReference>
<dbReference type="InterPro" id="IPR020846">
    <property type="entry name" value="MFS_dom"/>
</dbReference>
<evidence type="ECO:0000256" key="1">
    <source>
        <dbReference type="ARBA" id="ARBA00004651"/>
    </source>
</evidence>
<keyword evidence="2" id="KW-0813">Transport</keyword>
<accession>A0A2G1XBH5</accession>
<keyword evidence="3" id="KW-1003">Cell membrane</keyword>
<feature type="transmembrane region" description="Helical" evidence="8">
    <location>
        <begin position="100"/>
        <end position="121"/>
    </location>
</feature>
<evidence type="ECO:0000259" key="9">
    <source>
        <dbReference type="PROSITE" id="PS50850"/>
    </source>
</evidence>
<evidence type="ECO:0000256" key="8">
    <source>
        <dbReference type="SAM" id="Phobius"/>
    </source>
</evidence>
<dbReference type="SUPFAM" id="SSF103473">
    <property type="entry name" value="MFS general substrate transporter"/>
    <property type="match status" value="1"/>
</dbReference>
<evidence type="ECO:0000313" key="11">
    <source>
        <dbReference type="Proteomes" id="UP000222531"/>
    </source>
</evidence>
<dbReference type="InterPro" id="IPR011701">
    <property type="entry name" value="MFS"/>
</dbReference>
<proteinExistence type="predicted"/>
<sequence length="479" mass="49176">MIDAKHRNTALLVAGCFFMENLDGTIVSTAAPRMGASLDVAPTAIGLVVTAYLVTLAVLIPLSGWLTARFGTRRVFLTAIAVFTLSSLGCALSTSLGELVALRIVQGAGGAMMVPVGRVMVVAGADKRDIPRIVSYVVWPGLVAPVLAPLLGGLITTYADWRWMFLINLPLGALAFAVARRLIAAAPAGAAVPPLDWWGVALASTGLGALTWTAHLLSEPGTPWVPVALAGGLAVTLLAASARHLLRTEAPLMDLRILKVPTFRASVSGGSVFWVVVAAVPFLLPLLFQEAFGWSAVKSGALVLCVFVGNIAVKPAANRLLDRFGFRPLLIAAGLGVTATTTACAFLTARTPLALIAAVAVVGGAARSLGLTCYQVIAFADVPAERMRHAGTLQATVQQAAAGLGVAAATVALRAGGPVGDALPDAGGATAYGVAFCLLAVLSLAAVAGALRLRPGAGDAVRRPARVEREETRERAGAR</sequence>
<feature type="transmembrane region" description="Helical" evidence="8">
    <location>
        <begin position="267"/>
        <end position="288"/>
    </location>
</feature>
<feature type="transmembrane region" description="Helical" evidence="8">
    <location>
        <begin position="355"/>
        <end position="379"/>
    </location>
</feature>
<evidence type="ECO:0000256" key="7">
    <source>
        <dbReference type="ARBA" id="ARBA00023251"/>
    </source>
</evidence>
<dbReference type="PROSITE" id="PS50850">
    <property type="entry name" value="MFS"/>
    <property type="match status" value="1"/>
</dbReference>
<comment type="subcellular location">
    <subcellularLocation>
        <location evidence="1">Cell membrane</location>
        <topology evidence="1">Multi-pass membrane protein</topology>
    </subcellularLocation>
</comment>
<keyword evidence="5 8" id="KW-1133">Transmembrane helix</keyword>
<feature type="transmembrane region" description="Helical" evidence="8">
    <location>
        <begin position="224"/>
        <end position="246"/>
    </location>
</feature>
<feature type="transmembrane region" description="Helical" evidence="8">
    <location>
        <begin position="300"/>
        <end position="317"/>
    </location>
</feature>
<feature type="transmembrane region" description="Helical" evidence="8">
    <location>
        <begin position="75"/>
        <end position="94"/>
    </location>
</feature>
<dbReference type="GO" id="GO:0005886">
    <property type="term" value="C:plasma membrane"/>
    <property type="evidence" value="ECO:0007669"/>
    <property type="project" value="UniProtKB-SubCell"/>
</dbReference>
<dbReference type="AlphaFoldDB" id="A0A2G1XBH5"/>
<dbReference type="InterPro" id="IPR036259">
    <property type="entry name" value="MFS_trans_sf"/>
</dbReference>
<feature type="transmembrane region" description="Helical" evidence="8">
    <location>
        <begin position="400"/>
        <end position="417"/>
    </location>
</feature>
<dbReference type="Proteomes" id="UP000222531">
    <property type="component" value="Unassembled WGS sequence"/>
</dbReference>
<dbReference type="GO" id="GO:0046677">
    <property type="term" value="P:response to antibiotic"/>
    <property type="evidence" value="ECO:0007669"/>
    <property type="project" value="UniProtKB-KW"/>
</dbReference>
<keyword evidence="7" id="KW-0046">Antibiotic resistance</keyword>
<reference evidence="10 11" key="1">
    <citation type="journal article" date="2017" name="Biochemistry">
        <title>Identification of the Biosynthetic Pathway for the Antibiotic Bicyclomycin.</title>
        <authorList>
            <person name="Patteson J."/>
            <person name="Cai W."/>
            <person name="Johnson R.A."/>
            <person name="Santa Maria K."/>
            <person name="Li B."/>
        </authorList>
    </citation>
    <scope>NUCLEOTIDE SEQUENCE [LARGE SCALE GENOMIC DNA]</scope>
    <source>
        <strain evidence="10 11">ATCC 21532</strain>
    </source>
</reference>
<dbReference type="PANTHER" id="PTHR42718">
    <property type="entry name" value="MAJOR FACILITATOR SUPERFAMILY MULTIDRUG TRANSPORTER MFSC"/>
    <property type="match status" value="1"/>
</dbReference>
<evidence type="ECO:0000256" key="3">
    <source>
        <dbReference type="ARBA" id="ARBA00022475"/>
    </source>
</evidence>
<dbReference type="PANTHER" id="PTHR42718:SF46">
    <property type="entry name" value="BLR6921 PROTEIN"/>
    <property type="match status" value="1"/>
</dbReference>
<keyword evidence="4 8" id="KW-0812">Transmembrane</keyword>
<organism evidence="10 11">
    <name type="scientific">Streptomyces cinnamoneus</name>
    <name type="common">Streptoverticillium cinnamoneum</name>
    <dbReference type="NCBI Taxonomy" id="53446"/>
    <lineage>
        <taxon>Bacteria</taxon>
        <taxon>Bacillati</taxon>
        <taxon>Actinomycetota</taxon>
        <taxon>Actinomycetes</taxon>
        <taxon>Kitasatosporales</taxon>
        <taxon>Streptomycetaceae</taxon>
        <taxon>Streptomyces</taxon>
        <taxon>Streptomyces cinnamoneus group</taxon>
    </lineage>
</organism>
<feature type="domain" description="Major facilitator superfamily (MFS) profile" evidence="9">
    <location>
        <begin position="9"/>
        <end position="458"/>
    </location>
</feature>
<feature type="transmembrane region" description="Helical" evidence="8">
    <location>
        <begin position="195"/>
        <end position="218"/>
    </location>
</feature>
<feature type="transmembrane region" description="Helical" evidence="8">
    <location>
        <begin position="429"/>
        <end position="453"/>
    </location>
</feature>
<dbReference type="RefSeq" id="WP_099202182.1">
    <property type="nucleotide sequence ID" value="NZ_JBIRXA010000009.1"/>
</dbReference>
<comment type="caution">
    <text evidence="10">The sequence shown here is derived from an EMBL/GenBank/DDBJ whole genome shotgun (WGS) entry which is preliminary data.</text>
</comment>
<dbReference type="EMBL" id="NHZO01000162">
    <property type="protein sequence ID" value="PHQ48572.1"/>
    <property type="molecule type" value="Genomic_DNA"/>
</dbReference>
<dbReference type="Gene3D" id="1.20.1720.10">
    <property type="entry name" value="Multidrug resistance protein D"/>
    <property type="match status" value="1"/>
</dbReference>